<comment type="caution">
    <text evidence="11">The sequence shown here is derived from an EMBL/GenBank/DDBJ whole genome shotgun (WGS) entry which is preliminary data.</text>
</comment>
<keyword evidence="7 8" id="KW-0472">Membrane</keyword>
<evidence type="ECO:0000256" key="4">
    <source>
        <dbReference type="ARBA" id="ARBA00022741"/>
    </source>
</evidence>
<keyword evidence="12" id="KW-1185">Reference proteome</keyword>
<dbReference type="RefSeq" id="WP_036558420.1">
    <property type="nucleotide sequence ID" value="NZ_JRNI01000016.1"/>
</dbReference>
<feature type="transmembrane region" description="Helical" evidence="8">
    <location>
        <begin position="240"/>
        <end position="263"/>
    </location>
</feature>
<comment type="subcellular location">
    <subcellularLocation>
        <location evidence="1">Cell membrane</location>
        <topology evidence="1">Multi-pass membrane protein</topology>
    </subcellularLocation>
</comment>
<feature type="transmembrane region" description="Helical" evidence="8">
    <location>
        <begin position="160"/>
        <end position="178"/>
    </location>
</feature>
<dbReference type="PANTHER" id="PTHR24221:SF654">
    <property type="entry name" value="ATP-BINDING CASSETTE SUB-FAMILY B MEMBER 6"/>
    <property type="match status" value="1"/>
</dbReference>
<dbReference type="eggNOG" id="COG1132">
    <property type="taxonomic scope" value="Bacteria"/>
</dbReference>
<feature type="domain" description="ABC transmembrane type-1" evidence="10">
    <location>
        <begin position="27"/>
        <end position="298"/>
    </location>
</feature>
<dbReference type="InterPro" id="IPR017871">
    <property type="entry name" value="ABC_transporter-like_CS"/>
</dbReference>
<dbReference type="PROSITE" id="PS00211">
    <property type="entry name" value="ABC_TRANSPORTER_1"/>
    <property type="match status" value="1"/>
</dbReference>
<dbReference type="SUPFAM" id="SSF90123">
    <property type="entry name" value="ABC transporter transmembrane region"/>
    <property type="match status" value="1"/>
</dbReference>
<organism evidence="11 12">
    <name type="scientific">Oligella urethralis DNF00040</name>
    <dbReference type="NCBI Taxonomy" id="1401065"/>
    <lineage>
        <taxon>Bacteria</taxon>
        <taxon>Pseudomonadati</taxon>
        <taxon>Pseudomonadota</taxon>
        <taxon>Betaproteobacteria</taxon>
        <taxon>Burkholderiales</taxon>
        <taxon>Alcaligenaceae</taxon>
        <taxon>Oligella</taxon>
    </lineage>
</organism>
<accession>A0A095Z8V0</accession>
<keyword evidence="3 8" id="KW-0812">Transmembrane</keyword>
<dbReference type="Gene3D" id="3.40.50.300">
    <property type="entry name" value="P-loop containing nucleotide triphosphate hydrolases"/>
    <property type="match status" value="1"/>
</dbReference>
<evidence type="ECO:0000256" key="2">
    <source>
        <dbReference type="ARBA" id="ARBA00022475"/>
    </source>
</evidence>
<evidence type="ECO:0000313" key="12">
    <source>
        <dbReference type="Proteomes" id="UP000029629"/>
    </source>
</evidence>
<dbReference type="Gene3D" id="1.20.1560.10">
    <property type="entry name" value="ABC transporter type 1, transmembrane domain"/>
    <property type="match status" value="1"/>
</dbReference>
<dbReference type="GO" id="GO:0005886">
    <property type="term" value="C:plasma membrane"/>
    <property type="evidence" value="ECO:0007669"/>
    <property type="project" value="UniProtKB-SubCell"/>
</dbReference>
<dbReference type="Pfam" id="PF00005">
    <property type="entry name" value="ABC_tran"/>
    <property type="match status" value="1"/>
</dbReference>
<evidence type="ECO:0000256" key="6">
    <source>
        <dbReference type="ARBA" id="ARBA00022989"/>
    </source>
</evidence>
<evidence type="ECO:0008006" key="13">
    <source>
        <dbReference type="Google" id="ProtNLM"/>
    </source>
</evidence>
<dbReference type="AlphaFoldDB" id="A0A095Z8V0"/>
<dbReference type="GO" id="GO:0034040">
    <property type="term" value="F:ATPase-coupled lipid transmembrane transporter activity"/>
    <property type="evidence" value="ECO:0007669"/>
    <property type="project" value="TreeGrafter"/>
</dbReference>
<keyword evidence="6 8" id="KW-1133">Transmembrane helix</keyword>
<dbReference type="Proteomes" id="UP000029629">
    <property type="component" value="Unassembled WGS sequence"/>
</dbReference>
<dbReference type="EMBL" id="JRNI01000016">
    <property type="protein sequence ID" value="KGF31165.1"/>
    <property type="molecule type" value="Genomic_DNA"/>
</dbReference>
<sequence length="534" mass="59588">MLILNLAKALKHPLVYSHIAPQKKTLFFSTALIFISSALQLLGLYFLLLFLEKTLLSHCLYSLICWTISALSYGSSSFLAHKAENKISHSLKKSLIEKLALLSTKKRTKYDENEMKRLLNEDVSNLHHAIAHLPSELSVFIISPLISLVLILTITGFQGLLTIVPAILASLYYLWIVPKTTARDGEARIKVMHNMISAVNDYCRGVKVNRIFGQSTGALKTYLTAADEFTLSMTFWVKKVATFAAIATAFLQPVATLTIGYYVAKDKGFLPLACTLFFSLTFIAPVLKLGHGLDYLQSGIRSALRITDFFSLSTLNQNNNLLFPNENQDISLTIKNIHITGDNITSQELNIICLPRKITVLMGASGSGKSTLLRMIAGFDDIKEDSILFNSLDAANLSLKNRHQWVSYMPQKLNLISGTIEENLNILEPNIEPSKILDMLRRLNFEHNTNTPVSQLSGGERQRLLLVLSLLRGTPIILLDEPTSALNKELSILTMKIIKEHVERHNNTVLLVTHDEEVASLADKVYKLDGQIIL</sequence>
<proteinExistence type="predicted"/>
<name>A0A095Z8V0_9BURK</name>
<keyword evidence="4" id="KW-0547">Nucleotide-binding</keyword>
<dbReference type="GO" id="GO:0016887">
    <property type="term" value="F:ATP hydrolysis activity"/>
    <property type="evidence" value="ECO:0007669"/>
    <property type="project" value="InterPro"/>
</dbReference>
<dbReference type="InterPro" id="IPR036640">
    <property type="entry name" value="ABC1_TM_sf"/>
</dbReference>
<dbReference type="InterPro" id="IPR011527">
    <property type="entry name" value="ABC1_TM_dom"/>
</dbReference>
<dbReference type="InterPro" id="IPR003593">
    <property type="entry name" value="AAA+_ATPase"/>
</dbReference>
<evidence type="ECO:0000256" key="1">
    <source>
        <dbReference type="ARBA" id="ARBA00004651"/>
    </source>
</evidence>
<protein>
    <recommendedName>
        <fullName evidence="13">ABC transporter ATP-binding protein</fullName>
    </recommendedName>
</protein>
<feature type="domain" description="ABC transporter" evidence="9">
    <location>
        <begin position="325"/>
        <end position="534"/>
    </location>
</feature>
<evidence type="ECO:0000259" key="10">
    <source>
        <dbReference type="PROSITE" id="PS50929"/>
    </source>
</evidence>
<keyword evidence="2" id="KW-1003">Cell membrane</keyword>
<dbReference type="InterPro" id="IPR039421">
    <property type="entry name" value="Type_1_exporter"/>
</dbReference>
<dbReference type="SMART" id="SM00382">
    <property type="entry name" value="AAA"/>
    <property type="match status" value="1"/>
</dbReference>
<evidence type="ECO:0000256" key="3">
    <source>
        <dbReference type="ARBA" id="ARBA00022692"/>
    </source>
</evidence>
<reference evidence="11 12" key="1">
    <citation type="submission" date="2014-07" db="EMBL/GenBank/DDBJ databases">
        <authorList>
            <person name="McCorrison J."/>
            <person name="Sanka R."/>
            <person name="Torralba M."/>
            <person name="Gillis M."/>
            <person name="Haft D.H."/>
            <person name="Methe B."/>
            <person name="Sutton G."/>
            <person name="Nelson K.E."/>
        </authorList>
    </citation>
    <scope>NUCLEOTIDE SEQUENCE [LARGE SCALE GENOMIC DNA]</scope>
    <source>
        <strain evidence="11 12">DNF00040</strain>
    </source>
</reference>
<dbReference type="SUPFAM" id="SSF52540">
    <property type="entry name" value="P-loop containing nucleoside triphosphate hydrolases"/>
    <property type="match status" value="1"/>
</dbReference>
<evidence type="ECO:0000256" key="5">
    <source>
        <dbReference type="ARBA" id="ARBA00022840"/>
    </source>
</evidence>
<keyword evidence="5" id="KW-0067">ATP-binding</keyword>
<dbReference type="GO" id="GO:0005524">
    <property type="term" value="F:ATP binding"/>
    <property type="evidence" value="ECO:0007669"/>
    <property type="project" value="UniProtKB-KW"/>
</dbReference>
<feature type="transmembrane region" description="Helical" evidence="8">
    <location>
        <begin position="60"/>
        <end position="80"/>
    </location>
</feature>
<evidence type="ECO:0000256" key="8">
    <source>
        <dbReference type="SAM" id="Phobius"/>
    </source>
</evidence>
<evidence type="ECO:0000313" key="11">
    <source>
        <dbReference type="EMBL" id="KGF31165.1"/>
    </source>
</evidence>
<dbReference type="InterPro" id="IPR027417">
    <property type="entry name" value="P-loop_NTPase"/>
</dbReference>
<evidence type="ECO:0000259" key="9">
    <source>
        <dbReference type="PROSITE" id="PS50893"/>
    </source>
</evidence>
<dbReference type="GO" id="GO:0140359">
    <property type="term" value="F:ABC-type transporter activity"/>
    <property type="evidence" value="ECO:0007669"/>
    <property type="project" value="InterPro"/>
</dbReference>
<dbReference type="PROSITE" id="PS50893">
    <property type="entry name" value="ABC_TRANSPORTER_2"/>
    <property type="match status" value="1"/>
</dbReference>
<feature type="transmembrane region" description="Helical" evidence="8">
    <location>
        <begin position="269"/>
        <end position="287"/>
    </location>
</feature>
<feature type="transmembrane region" description="Helical" evidence="8">
    <location>
        <begin position="26"/>
        <end position="48"/>
    </location>
</feature>
<gene>
    <name evidence="11" type="ORF">HMPREF2130_04225</name>
</gene>
<feature type="transmembrane region" description="Helical" evidence="8">
    <location>
        <begin position="137"/>
        <end position="154"/>
    </location>
</feature>
<dbReference type="OrthoDB" id="8773773at2"/>
<dbReference type="PANTHER" id="PTHR24221">
    <property type="entry name" value="ATP-BINDING CASSETTE SUB-FAMILY B"/>
    <property type="match status" value="1"/>
</dbReference>
<dbReference type="InterPro" id="IPR003439">
    <property type="entry name" value="ABC_transporter-like_ATP-bd"/>
</dbReference>
<dbReference type="PROSITE" id="PS50929">
    <property type="entry name" value="ABC_TM1F"/>
    <property type="match status" value="1"/>
</dbReference>
<evidence type="ECO:0000256" key="7">
    <source>
        <dbReference type="ARBA" id="ARBA00023136"/>
    </source>
</evidence>